<protein>
    <recommendedName>
        <fullName evidence="5">CENP-V/GFA domain-containing protein</fullName>
    </recommendedName>
</protein>
<keyword evidence="3" id="KW-0862">Zinc</keyword>
<feature type="domain" description="CENP-V/GFA" evidence="5">
    <location>
        <begin position="19"/>
        <end position="155"/>
    </location>
</feature>
<sequence>MDRPPYSFDPSHQPFKPIYTGSCSCGQVQFQISRERPLDTKFCHCRTCQKLHGAPFQWAAIFEKSDVLFTKGTDSLAFWSSDRNSQEHSLPCKVSCNNCRSPIMDEGRNMLLLFPTLIDFPKGQEEEARRKFYPSSHIFYSSRSIDVQDGLPKYDKHKGQSALVPEMRTDKSQ</sequence>
<dbReference type="PROSITE" id="PS51891">
    <property type="entry name" value="CENP_V_GFA"/>
    <property type="match status" value="1"/>
</dbReference>
<dbReference type="STRING" id="703135.A0A2A9NG83"/>
<dbReference type="SUPFAM" id="SSF51316">
    <property type="entry name" value="Mss4-like"/>
    <property type="match status" value="1"/>
</dbReference>
<dbReference type="AlphaFoldDB" id="A0A2A9NG83"/>
<dbReference type="EMBL" id="KZ302067">
    <property type="protein sequence ID" value="PFH48324.1"/>
    <property type="molecule type" value="Genomic_DNA"/>
</dbReference>
<dbReference type="GO" id="GO:0016846">
    <property type="term" value="F:carbon-sulfur lyase activity"/>
    <property type="evidence" value="ECO:0007669"/>
    <property type="project" value="InterPro"/>
</dbReference>
<dbReference type="InterPro" id="IPR006913">
    <property type="entry name" value="CENP-V/GFA"/>
</dbReference>
<evidence type="ECO:0000313" key="6">
    <source>
        <dbReference type="EMBL" id="PFH48324.1"/>
    </source>
</evidence>
<proteinExistence type="inferred from homology"/>
<evidence type="ECO:0000256" key="3">
    <source>
        <dbReference type="ARBA" id="ARBA00022833"/>
    </source>
</evidence>
<dbReference type="InterPro" id="IPR011057">
    <property type="entry name" value="Mss4-like_sf"/>
</dbReference>
<dbReference type="Proteomes" id="UP000242287">
    <property type="component" value="Unassembled WGS sequence"/>
</dbReference>
<dbReference type="Gene3D" id="3.90.1590.10">
    <property type="entry name" value="glutathione-dependent formaldehyde- activating enzyme (gfa)"/>
    <property type="match status" value="1"/>
</dbReference>
<organism evidence="6 7">
    <name type="scientific">Amanita thiersii Skay4041</name>
    <dbReference type="NCBI Taxonomy" id="703135"/>
    <lineage>
        <taxon>Eukaryota</taxon>
        <taxon>Fungi</taxon>
        <taxon>Dikarya</taxon>
        <taxon>Basidiomycota</taxon>
        <taxon>Agaricomycotina</taxon>
        <taxon>Agaricomycetes</taxon>
        <taxon>Agaricomycetidae</taxon>
        <taxon>Agaricales</taxon>
        <taxon>Pluteineae</taxon>
        <taxon>Amanitaceae</taxon>
        <taxon>Amanita</taxon>
    </lineage>
</organism>
<keyword evidence="7" id="KW-1185">Reference proteome</keyword>
<dbReference type="PANTHER" id="PTHR33337:SF40">
    <property type="entry name" value="CENP-V_GFA DOMAIN-CONTAINING PROTEIN-RELATED"/>
    <property type="match status" value="1"/>
</dbReference>
<evidence type="ECO:0000256" key="2">
    <source>
        <dbReference type="ARBA" id="ARBA00022723"/>
    </source>
</evidence>
<dbReference type="Pfam" id="PF04828">
    <property type="entry name" value="GFA"/>
    <property type="match status" value="1"/>
</dbReference>
<keyword evidence="2" id="KW-0479">Metal-binding</keyword>
<comment type="similarity">
    <text evidence="1">Belongs to the Gfa family.</text>
</comment>
<name>A0A2A9NG83_9AGAR</name>
<dbReference type="GO" id="GO:0046872">
    <property type="term" value="F:metal ion binding"/>
    <property type="evidence" value="ECO:0007669"/>
    <property type="project" value="UniProtKB-KW"/>
</dbReference>
<evidence type="ECO:0000259" key="5">
    <source>
        <dbReference type="PROSITE" id="PS51891"/>
    </source>
</evidence>
<gene>
    <name evidence="6" type="ORF">AMATHDRAFT_65743</name>
</gene>
<accession>A0A2A9NG83</accession>
<dbReference type="OrthoDB" id="9970124at2759"/>
<evidence type="ECO:0000256" key="1">
    <source>
        <dbReference type="ARBA" id="ARBA00005495"/>
    </source>
</evidence>
<dbReference type="PANTHER" id="PTHR33337">
    <property type="entry name" value="GFA DOMAIN-CONTAINING PROTEIN"/>
    <property type="match status" value="1"/>
</dbReference>
<evidence type="ECO:0000256" key="4">
    <source>
        <dbReference type="ARBA" id="ARBA00023239"/>
    </source>
</evidence>
<reference evidence="6 7" key="1">
    <citation type="submission" date="2014-02" db="EMBL/GenBank/DDBJ databases">
        <title>Transposable element dynamics among asymbiotic and ectomycorrhizal Amanita fungi.</title>
        <authorList>
            <consortium name="DOE Joint Genome Institute"/>
            <person name="Hess J."/>
            <person name="Skrede I."/>
            <person name="Wolfe B."/>
            <person name="LaButti K."/>
            <person name="Ohm R.A."/>
            <person name="Grigoriev I.V."/>
            <person name="Pringle A."/>
        </authorList>
    </citation>
    <scope>NUCLEOTIDE SEQUENCE [LARGE SCALE GENOMIC DNA]</scope>
    <source>
        <strain evidence="6 7">SKay4041</strain>
    </source>
</reference>
<evidence type="ECO:0000313" key="7">
    <source>
        <dbReference type="Proteomes" id="UP000242287"/>
    </source>
</evidence>
<keyword evidence="4" id="KW-0456">Lyase</keyword>